<dbReference type="EMBL" id="JBBPBN010000017">
    <property type="protein sequence ID" value="KAK9019560.1"/>
    <property type="molecule type" value="Genomic_DNA"/>
</dbReference>
<evidence type="ECO:0000313" key="2">
    <source>
        <dbReference type="EMBL" id="KAK9019561.1"/>
    </source>
</evidence>
<reference evidence="1 3" key="1">
    <citation type="journal article" date="2024" name="G3 (Bethesda)">
        <title>Genome assembly of Hibiscus sabdariffa L. provides insights into metabolisms of medicinal natural products.</title>
        <authorList>
            <person name="Kim T."/>
        </authorList>
    </citation>
    <scope>NUCLEOTIDE SEQUENCE [LARGE SCALE GENOMIC DNA]</scope>
    <source>
        <strain evidence="1">TK-2024</strain>
        <tissue evidence="1">Old leaves</tissue>
    </source>
</reference>
<protein>
    <submittedName>
        <fullName evidence="1">Uncharacterized protein</fullName>
    </submittedName>
</protein>
<proteinExistence type="predicted"/>
<comment type="caution">
    <text evidence="1">The sequence shown here is derived from an EMBL/GenBank/DDBJ whole genome shotgun (WGS) entry which is preliminary data.</text>
</comment>
<accession>A0ABR2S2S8</accession>
<keyword evidence="3" id="KW-1185">Reference proteome</keyword>
<gene>
    <name evidence="1" type="ORF">V6N11_054078</name>
    <name evidence="2" type="ORF">V6N11_054079</name>
</gene>
<dbReference type="Proteomes" id="UP001396334">
    <property type="component" value="Unassembled WGS sequence"/>
</dbReference>
<evidence type="ECO:0000313" key="1">
    <source>
        <dbReference type="EMBL" id="KAK9019560.1"/>
    </source>
</evidence>
<dbReference type="EMBL" id="JBBPBN010000017">
    <property type="protein sequence ID" value="KAK9019561.1"/>
    <property type="molecule type" value="Genomic_DNA"/>
</dbReference>
<organism evidence="1 3">
    <name type="scientific">Hibiscus sabdariffa</name>
    <name type="common">roselle</name>
    <dbReference type="NCBI Taxonomy" id="183260"/>
    <lineage>
        <taxon>Eukaryota</taxon>
        <taxon>Viridiplantae</taxon>
        <taxon>Streptophyta</taxon>
        <taxon>Embryophyta</taxon>
        <taxon>Tracheophyta</taxon>
        <taxon>Spermatophyta</taxon>
        <taxon>Magnoliopsida</taxon>
        <taxon>eudicotyledons</taxon>
        <taxon>Gunneridae</taxon>
        <taxon>Pentapetalae</taxon>
        <taxon>rosids</taxon>
        <taxon>malvids</taxon>
        <taxon>Malvales</taxon>
        <taxon>Malvaceae</taxon>
        <taxon>Malvoideae</taxon>
        <taxon>Hibiscus</taxon>
    </lineage>
</organism>
<sequence>MSNDNVDKDEKKLSTKIEILEAMFERESYGLLDLQMMMEKVKAMKGSEKMVREIKEKMTDWSCRRHVAAVFLWDGQA</sequence>
<evidence type="ECO:0000313" key="3">
    <source>
        <dbReference type="Proteomes" id="UP001396334"/>
    </source>
</evidence>
<name>A0ABR2S2S8_9ROSI</name>